<accession>A0A1Q3E4S7</accession>
<dbReference type="SUPFAM" id="SSF46565">
    <property type="entry name" value="Chaperone J-domain"/>
    <property type="match status" value="1"/>
</dbReference>
<comment type="caution">
    <text evidence="3">The sequence shown here is derived from an EMBL/GenBank/DDBJ whole genome shotgun (WGS) entry which is preliminary data.</text>
</comment>
<dbReference type="SUPFAM" id="SSF52047">
    <property type="entry name" value="RNI-like"/>
    <property type="match status" value="1"/>
</dbReference>
<dbReference type="AlphaFoldDB" id="A0A1Q3E4S7"/>
<sequence length="501" mass="58208">MVALLPYELYELIIDELRSSKASFTHTFNLPEITSCVQGLSLESHIRDVMYSPPGLMPPPTLHSLPKGKAVIQPSIFSVDLPFQSPLRFLRTHWRLIDMLDKQHNSMNDIQMFERILDRSHSLEHLVIENYWQFHARRDILCSIAVHAPNLKTLCLSEFRWFPSFNHLILEDIFDEWLVKFVSTGVAPLQLDRLCLRNFSSKGTNLIQLVILPSPCLNLCSLRYLAMSAKDLCAALGGQFPELGKELVHLTVLNLNTSSFRLLSKTFPKLSELQLFVKDEYHLLRFVQDLTFHWSHVSTSLDLHINFEIERDPEPNLAELSEAFSISTILGIRPSATAEEVRRAYKQRALETHPDKLEPGASIKEKERAERSFREVHEAFVVLGDVEKRKAYDIRTHIPSSLSYQKASDEAKRRMEDRAEWQRQQQERRKAGMAEIREQNRIAMQKARERRFKAAEQATLVKNMVDELLQLTPEWEQRRLHVQQRRASRLNTGNPRWSTVQ</sequence>
<dbReference type="EMBL" id="BDGU01000080">
    <property type="protein sequence ID" value="GAW02039.1"/>
    <property type="molecule type" value="Genomic_DNA"/>
</dbReference>
<evidence type="ECO:0000313" key="4">
    <source>
        <dbReference type="Proteomes" id="UP000188533"/>
    </source>
</evidence>
<gene>
    <name evidence="3" type="ORF">LENED_003667</name>
</gene>
<dbReference type="InterPro" id="IPR036869">
    <property type="entry name" value="J_dom_sf"/>
</dbReference>
<dbReference type="Proteomes" id="UP000188533">
    <property type="component" value="Unassembled WGS sequence"/>
</dbReference>
<dbReference type="PANTHER" id="PTHR24074">
    <property type="entry name" value="CO-CHAPERONE PROTEIN DJLA"/>
    <property type="match status" value="1"/>
</dbReference>
<evidence type="ECO:0000256" key="1">
    <source>
        <dbReference type="SAM" id="MobiDB-lite"/>
    </source>
</evidence>
<feature type="domain" description="J" evidence="2">
    <location>
        <begin position="325"/>
        <end position="396"/>
    </location>
</feature>
<dbReference type="InterPro" id="IPR050817">
    <property type="entry name" value="DjlA_DnaK_co-chaperone"/>
</dbReference>
<dbReference type="Gene3D" id="3.80.10.10">
    <property type="entry name" value="Ribonuclease Inhibitor"/>
    <property type="match status" value="1"/>
</dbReference>
<dbReference type="InterPro" id="IPR001623">
    <property type="entry name" value="DnaJ_domain"/>
</dbReference>
<dbReference type="PRINTS" id="PR00625">
    <property type="entry name" value="JDOMAIN"/>
</dbReference>
<reference evidence="3 4" key="1">
    <citation type="submission" date="2016-08" db="EMBL/GenBank/DDBJ databases">
        <authorList>
            <consortium name="Lentinula edodes genome sequencing consortium"/>
            <person name="Sakamoto Y."/>
            <person name="Nakade K."/>
            <person name="Sato S."/>
            <person name="Yoshida Y."/>
            <person name="Miyazaki K."/>
            <person name="Natsume S."/>
            <person name="Konno N."/>
        </authorList>
    </citation>
    <scope>NUCLEOTIDE SEQUENCE [LARGE SCALE GENOMIC DNA]</scope>
    <source>
        <strain evidence="3 4">NBRC 111202</strain>
    </source>
</reference>
<reference evidence="3 4" key="2">
    <citation type="submission" date="2017-02" db="EMBL/GenBank/DDBJ databases">
        <title>A genome survey and senescence transcriptome analysis in Lentinula edodes.</title>
        <authorList>
            <person name="Sakamoto Y."/>
            <person name="Nakade K."/>
            <person name="Sato S."/>
            <person name="Yoshida Y."/>
            <person name="Miyazaki K."/>
            <person name="Natsume S."/>
            <person name="Konno N."/>
        </authorList>
    </citation>
    <scope>NUCLEOTIDE SEQUENCE [LARGE SCALE GENOMIC DNA]</scope>
    <source>
        <strain evidence="3 4">NBRC 111202</strain>
    </source>
</reference>
<dbReference type="SMART" id="SM00271">
    <property type="entry name" value="DnaJ"/>
    <property type="match status" value="1"/>
</dbReference>
<dbReference type="PROSITE" id="PS50076">
    <property type="entry name" value="DNAJ_2"/>
    <property type="match status" value="1"/>
</dbReference>
<dbReference type="CDD" id="cd06257">
    <property type="entry name" value="DnaJ"/>
    <property type="match status" value="1"/>
</dbReference>
<feature type="compositionally biased region" description="Basic and acidic residues" evidence="1">
    <location>
        <begin position="407"/>
        <end position="433"/>
    </location>
</feature>
<evidence type="ECO:0000259" key="2">
    <source>
        <dbReference type="PROSITE" id="PS50076"/>
    </source>
</evidence>
<dbReference type="InterPro" id="IPR032675">
    <property type="entry name" value="LRR_dom_sf"/>
</dbReference>
<dbReference type="Gene3D" id="1.10.287.110">
    <property type="entry name" value="DnaJ domain"/>
    <property type="match status" value="1"/>
</dbReference>
<evidence type="ECO:0000313" key="3">
    <source>
        <dbReference type="EMBL" id="GAW02039.1"/>
    </source>
</evidence>
<protein>
    <recommendedName>
        <fullName evidence="2">J domain-containing protein</fullName>
    </recommendedName>
</protein>
<name>A0A1Q3E4S7_LENED</name>
<keyword evidence="4" id="KW-1185">Reference proteome</keyword>
<feature type="region of interest" description="Disordered" evidence="1">
    <location>
        <begin position="405"/>
        <end position="433"/>
    </location>
</feature>
<dbReference type="STRING" id="5353.A0A1Q3E4S7"/>
<proteinExistence type="predicted"/>
<dbReference type="Pfam" id="PF00226">
    <property type="entry name" value="DnaJ"/>
    <property type="match status" value="1"/>
</dbReference>
<organism evidence="3 4">
    <name type="scientific">Lentinula edodes</name>
    <name type="common">Shiitake mushroom</name>
    <name type="synonym">Lentinus edodes</name>
    <dbReference type="NCBI Taxonomy" id="5353"/>
    <lineage>
        <taxon>Eukaryota</taxon>
        <taxon>Fungi</taxon>
        <taxon>Dikarya</taxon>
        <taxon>Basidiomycota</taxon>
        <taxon>Agaricomycotina</taxon>
        <taxon>Agaricomycetes</taxon>
        <taxon>Agaricomycetidae</taxon>
        <taxon>Agaricales</taxon>
        <taxon>Marasmiineae</taxon>
        <taxon>Omphalotaceae</taxon>
        <taxon>Lentinula</taxon>
    </lineage>
</organism>